<organism evidence="1 2">
    <name type="scientific">Aetokthonos hydrillicola Thurmond2011</name>
    <dbReference type="NCBI Taxonomy" id="2712845"/>
    <lineage>
        <taxon>Bacteria</taxon>
        <taxon>Bacillati</taxon>
        <taxon>Cyanobacteriota</taxon>
        <taxon>Cyanophyceae</taxon>
        <taxon>Nostocales</taxon>
        <taxon>Hapalosiphonaceae</taxon>
        <taxon>Aetokthonos</taxon>
    </lineage>
</organism>
<dbReference type="AlphaFoldDB" id="A0AAP5I148"/>
<proteinExistence type="predicted"/>
<reference evidence="2" key="1">
    <citation type="journal article" date="2021" name="Science">
        <title>Hunting the eagle killer: A cyanobacterial neurotoxin causes vacuolar myelinopathy.</title>
        <authorList>
            <person name="Breinlinger S."/>
            <person name="Phillips T.J."/>
            <person name="Haram B.N."/>
            <person name="Mares J."/>
            <person name="Martinez Yerena J.A."/>
            <person name="Hrouzek P."/>
            <person name="Sobotka R."/>
            <person name="Henderson W.M."/>
            <person name="Schmieder P."/>
            <person name="Williams S.M."/>
            <person name="Lauderdale J.D."/>
            <person name="Wilde H.D."/>
            <person name="Gerrin W."/>
            <person name="Kust A."/>
            <person name="Washington J.W."/>
            <person name="Wagner C."/>
            <person name="Geier B."/>
            <person name="Liebeke M."/>
            <person name="Enke H."/>
            <person name="Niedermeyer T.H.J."/>
            <person name="Wilde S.B."/>
        </authorList>
    </citation>
    <scope>NUCLEOTIDE SEQUENCE [LARGE SCALE GENOMIC DNA]</scope>
    <source>
        <strain evidence="2">Thurmond2011</strain>
    </source>
</reference>
<dbReference type="EMBL" id="JAALHA020000001">
    <property type="protein sequence ID" value="MDR9893243.1"/>
    <property type="molecule type" value="Genomic_DNA"/>
</dbReference>
<dbReference type="Proteomes" id="UP000667802">
    <property type="component" value="Unassembled WGS sequence"/>
</dbReference>
<protein>
    <submittedName>
        <fullName evidence="1">Uncharacterized protein</fullName>
    </submittedName>
</protein>
<accession>A0AAP5I148</accession>
<name>A0AAP5I148_9CYAN</name>
<comment type="caution">
    <text evidence="1">The sequence shown here is derived from an EMBL/GenBank/DDBJ whole genome shotgun (WGS) entry which is preliminary data.</text>
</comment>
<evidence type="ECO:0000313" key="1">
    <source>
        <dbReference type="EMBL" id="MDR9893243.1"/>
    </source>
</evidence>
<dbReference type="RefSeq" id="WP_208344073.1">
    <property type="nucleotide sequence ID" value="NZ_CAWQFN010000474.1"/>
</dbReference>
<gene>
    <name evidence="1" type="ORF">G7B40_001410</name>
</gene>
<evidence type="ECO:0000313" key="2">
    <source>
        <dbReference type="Proteomes" id="UP000667802"/>
    </source>
</evidence>
<sequence>MKDQYAVVNISGINIPVRLTSQSRMLGATHAKLYGLGRNASLFGLSSRSLFG</sequence>
<keyword evidence="2" id="KW-1185">Reference proteome</keyword>